<evidence type="ECO:0000313" key="2">
    <source>
        <dbReference type="EMBL" id="KAF6041232.1"/>
    </source>
</evidence>
<keyword evidence="3" id="KW-1185">Reference proteome</keyword>
<feature type="region of interest" description="Disordered" evidence="1">
    <location>
        <begin position="381"/>
        <end position="401"/>
    </location>
</feature>
<dbReference type="Proteomes" id="UP000593567">
    <property type="component" value="Unassembled WGS sequence"/>
</dbReference>
<proteinExistence type="predicted"/>
<evidence type="ECO:0000313" key="3">
    <source>
        <dbReference type="Proteomes" id="UP000593567"/>
    </source>
</evidence>
<dbReference type="EMBL" id="VXIV02000065">
    <property type="protein sequence ID" value="KAF6041232.1"/>
    <property type="molecule type" value="Genomic_DNA"/>
</dbReference>
<protein>
    <submittedName>
        <fullName evidence="2">Uncharacterized protein</fullName>
    </submittedName>
</protein>
<accession>A0A7J7KSS0</accession>
<organism evidence="2 3">
    <name type="scientific">Bugula neritina</name>
    <name type="common">Brown bryozoan</name>
    <name type="synonym">Sertularia neritina</name>
    <dbReference type="NCBI Taxonomy" id="10212"/>
    <lineage>
        <taxon>Eukaryota</taxon>
        <taxon>Metazoa</taxon>
        <taxon>Spiralia</taxon>
        <taxon>Lophotrochozoa</taxon>
        <taxon>Bryozoa</taxon>
        <taxon>Gymnolaemata</taxon>
        <taxon>Cheilostomatida</taxon>
        <taxon>Flustrina</taxon>
        <taxon>Buguloidea</taxon>
        <taxon>Bugulidae</taxon>
        <taxon>Bugula</taxon>
    </lineage>
</organism>
<evidence type="ECO:0000256" key="1">
    <source>
        <dbReference type="SAM" id="MobiDB-lite"/>
    </source>
</evidence>
<feature type="compositionally biased region" description="Polar residues" evidence="1">
    <location>
        <begin position="385"/>
        <end position="401"/>
    </location>
</feature>
<reference evidence="2" key="1">
    <citation type="submission" date="2020-06" db="EMBL/GenBank/DDBJ databases">
        <title>Draft genome of Bugula neritina, a colonial animal packing powerful symbionts and potential medicines.</title>
        <authorList>
            <person name="Rayko M."/>
        </authorList>
    </citation>
    <scope>NUCLEOTIDE SEQUENCE [LARGE SCALE GENOMIC DNA]</scope>
    <source>
        <strain evidence="2">Kwan_BN1</strain>
    </source>
</reference>
<gene>
    <name evidence="2" type="ORF">EB796_000463</name>
</gene>
<name>A0A7J7KSS0_BUGNE</name>
<dbReference type="AlphaFoldDB" id="A0A7J7KSS0"/>
<comment type="caution">
    <text evidence="2">The sequence shown here is derived from an EMBL/GenBank/DDBJ whole genome shotgun (WGS) entry which is preliminary data.</text>
</comment>
<sequence>MNKAKAYQRLKKKQQRAVLDWSGASQRNNQHRLPLRDLKQIIIEEINLTFSLNSEQTMFGLRSFDPLKSVVEVEDFEVDGKVDFVSNSTTLPNIDTSNTYSKKVTAKVDSIRRPGTTGNENNTYTLLQAKLDALILPNPQKRKAVRSFSGSSSDFHGRKVFNPRKSNSIMKQAATNKSIDSNTSGNLIQFPIASKMRQLLTVEQPELPTSLNTESPPVHLASKDLDKKKRAKEFSKAAKFYFPSYANQKEKGLRATAAHEKSSSNLSFITTGKNFAPTYPTPKPRAHLTKQVSFIDECNKKPLTRLRQSAPQLSLPSTMQPAPTPATNSLSLTSKNLEMFNTATINSTLSAPSEEDTRIMCWIKERQHFGNSQYDAIPETDENMKSASPMDNNSSSATSLT</sequence>